<evidence type="ECO:0000313" key="2">
    <source>
        <dbReference type="EMBL" id="SQB57813.1"/>
    </source>
</evidence>
<dbReference type="InterPro" id="IPR021451">
    <property type="entry name" value="DUF3102"/>
</dbReference>
<organism evidence="2 3">
    <name type="scientific">Clostridium perfringens</name>
    <dbReference type="NCBI Taxonomy" id="1502"/>
    <lineage>
        <taxon>Bacteria</taxon>
        <taxon>Bacillati</taxon>
        <taxon>Bacillota</taxon>
        <taxon>Clostridia</taxon>
        <taxon>Eubacteriales</taxon>
        <taxon>Clostridiaceae</taxon>
        <taxon>Clostridium</taxon>
    </lineage>
</organism>
<dbReference type="Pfam" id="PF11300">
    <property type="entry name" value="DUF3102"/>
    <property type="match status" value="1"/>
</dbReference>
<evidence type="ECO:0000256" key="1">
    <source>
        <dbReference type="SAM" id="Coils"/>
    </source>
</evidence>
<sequence>MSEITRTPGQIALEINTIKEQTRKLLIYNSIEIGRRLVEAKEIVDHGEWGKWLESEVSYSKSTANNLMKIFKEYGADQINLIGDNLKSQTFGDLSYSQAVVLLGIAPEEREEFVKENDINEMSTRELKKVIAEKKKLEEELENKNKEMNELEKAFNNNVEEKNRNEEENQELNEKLEEVMRELEEVKNRPAEVKTEIKVETSDIEEKYRKEIESLNKEKEELTKRLSVNISDEAVYKVHFNNIVASFNGILQALSNIQNKDEIQGMKYKEATEKFLRTMIERL</sequence>
<evidence type="ECO:0000313" key="3">
    <source>
        <dbReference type="Proteomes" id="UP000249986"/>
    </source>
</evidence>
<dbReference type="EMBL" id="UAWG01000001">
    <property type="protein sequence ID" value="SQB57813.1"/>
    <property type="molecule type" value="Genomic_DNA"/>
</dbReference>
<dbReference type="Gene3D" id="1.10.287.1490">
    <property type="match status" value="1"/>
</dbReference>
<keyword evidence="1" id="KW-0175">Coiled coil</keyword>
<proteinExistence type="predicted"/>
<gene>
    <name evidence="2" type="ORF">NCTC10719_00407</name>
</gene>
<dbReference type="Proteomes" id="UP000249986">
    <property type="component" value="Unassembled WGS sequence"/>
</dbReference>
<protein>
    <submittedName>
        <fullName evidence="2">Uncharacterized protein conserved in bacteria with the myosin-like domain</fullName>
    </submittedName>
</protein>
<reference evidence="2 3" key="1">
    <citation type="submission" date="2018-06" db="EMBL/GenBank/DDBJ databases">
        <authorList>
            <consortium name="Pathogen Informatics"/>
            <person name="Doyle S."/>
        </authorList>
    </citation>
    <scope>NUCLEOTIDE SEQUENCE [LARGE SCALE GENOMIC DNA]</scope>
    <source>
        <strain evidence="2 3">NCTC10719</strain>
    </source>
</reference>
<name>A0A2X2Y4P5_CLOPF</name>
<accession>A0A2X2Y4P5</accession>
<dbReference type="RefSeq" id="WP_111925972.1">
    <property type="nucleotide sequence ID" value="NZ_UAWG01000001.1"/>
</dbReference>
<feature type="coiled-coil region" evidence="1">
    <location>
        <begin position="120"/>
        <end position="232"/>
    </location>
</feature>
<dbReference type="AlphaFoldDB" id="A0A2X2Y4P5"/>